<name>A0A3M0Z6E0_9BACT</name>
<gene>
    <name evidence="1" type="ORF">D6810_00270</name>
</gene>
<proteinExistence type="predicted"/>
<dbReference type="Proteomes" id="UP000269410">
    <property type="component" value="Unassembled WGS sequence"/>
</dbReference>
<evidence type="ECO:0000313" key="1">
    <source>
        <dbReference type="EMBL" id="RMD77698.1"/>
    </source>
</evidence>
<feature type="non-terminal residue" evidence="1">
    <location>
        <position position="1"/>
    </location>
</feature>
<dbReference type="EMBL" id="RFKV01000008">
    <property type="protein sequence ID" value="RMD77698.1"/>
    <property type="molecule type" value="Genomic_DNA"/>
</dbReference>
<protein>
    <submittedName>
        <fullName evidence="1">Uncharacterized protein</fullName>
    </submittedName>
</protein>
<evidence type="ECO:0000313" key="2">
    <source>
        <dbReference type="Proteomes" id="UP000269410"/>
    </source>
</evidence>
<dbReference type="AlphaFoldDB" id="A0A3M0Z6E0"/>
<accession>A0A3M0Z6E0</accession>
<reference evidence="1 2" key="1">
    <citation type="submission" date="2018-10" db="EMBL/GenBank/DDBJ databases">
        <title>Thermophilic Lithotrophy and Phototrophy in an Intertidal, Iron-rich, Geothermal Spring.</title>
        <authorList>
            <person name="Ward L.M."/>
            <person name="Idei A."/>
            <person name="Nakagawa M."/>
            <person name="Ueno Y."/>
            <person name="Fischer W."/>
            <person name="Mcglynn S.E."/>
        </authorList>
    </citation>
    <scope>NUCLEOTIDE SEQUENCE [LARGE SCALE GENOMIC DNA]</scope>
    <source>
        <strain evidence="1">J137</strain>
    </source>
</reference>
<comment type="caution">
    <text evidence="1">The sequence shown here is derived from an EMBL/GenBank/DDBJ whole genome shotgun (WGS) entry which is preliminary data.</text>
</comment>
<organism evidence="1 2">
    <name type="scientific">Candidatus Dojkabacteria bacterium</name>
    <dbReference type="NCBI Taxonomy" id="2099670"/>
    <lineage>
        <taxon>Bacteria</taxon>
        <taxon>Candidatus Dojkabacteria</taxon>
    </lineage>
</organism>
<sequence length="129" mass="14802">NIDFTKKFFSVTKNVQNPNTQATTTNEQDIKDISDGSREFIDDDINISLTKSKKLQDIIDNGIRKKRELDNNLSVNRLSNEKLSSQIAKKKFNRNDKVDVRYKDGRILRGVKFKKVEQDLTAGVAEIVK</sequence>